<name>A0ABN7USS7_GIGMA</name>
<feature type="compositionally biased region" description="Polar residues" evidence="1">
    <location>
        <begin position="697"/>
        <end position="714"/>
    </location>
</feature>
<feature type="region of interest" description="Disordered" evidence="1">
    <location>
        <begin position="638"/>
        <end position="664"/>
    </location>
</feature>
<feature type="compositionally biased region" description="Polar residues" evidence="1">
    <location>
        <begin position="257"/>
        <end position="277"/>
    </location>
</feature>
<feature type="compositionally biased region" description="Acidic residues" evidence="1">
    <location>
        <begin position="651"/>
        <end position="663"/>
    </location>
</feature>
<reference evidence="2 3" key="1">
    <citation type="submission" date="2021-06" db="EMBL/GenBank/DDBJ databases">
        <authorList>
            <person name="Kallberg Y."/>
            <person name="Tangrot J."/>
            <person name="Rosling A."/>
        </authorList>
    </citation>
    <scope>NUCLEOTIDE SEQUENCE [LARGE SCALE GENOMIC DNA]</scope>
    <source>
        <strain evidence="2 3">120-4 pot B 10/14</strain>
    </source>
</reference>
<feature type="compositionally biased region" description="Low complexity" evidence="1">
    <location>
        <begin position="278"/>
        <end position="287"/>
    </location>
</feature>
<proteinExistence type="predicted"/>
<feature type="non-terminal residue" evidence="2">
    <location>
        <position position="1"/>
    </location>
</feature>
<dbReference type="InterPro" id="IPR011990">
    <property type="entry name" value="TPR-like_helical_dom_sf"/>
</dbReference>
<dbReference type="Gene3D" id="1.25.40.10">
    <property type="entry name" value="Tetratricopeptide repeat domain"/>
    <property type="match status" value="1"/>
</dbReference>
<dbReference type="InterPro" id="IPR001138">
    <property type="entry name" value="Zn2Cys6_DnaBD"/>
</dbReference>
<keyword evidence="3" id="KW-1185">Reference proteome</keyword>
<feature type="non-terminal residue" evidence="2">
    <location>
        <position position="1163"/>
    </location>
</feature>
<sequence length="1163" mass="134134">MQGLWRNGPRLGPCKEHDSDTLLNKKYAESMEETPRLGSGKINRLEVYSFADRLWKNMPSEMKSHFTIKFQSKYLKMFRVYECNKLNLDKKTHGILYKGDCTYACDLCISKKKCCTSGVTCNRCTRKGNPCFFYTPKFHPEKSDNFVNFSPEYFKNQIKSVQIENIDTESVENIMTKIVHPENITEKRFVCLTRQDTSLLVQDKPDKSQIPDSKAEQEEEKYVKITEKLTSHNDSSIDDSIENIPVVVIEEDERFNNRQNMPVTQSDTNKESFTQLNSSRSSTSHHSVNQVEGLIDEIDEDNTLDEDSQTLQYQKTCTFIFKTMFETIDDNEEIIEASIKLIWMATNGKIVNITFDDPMLSAKVVFDNDTSEIIILDEPEAVLLNKNNYRKIKNELAGKGSVAIDEESSIKNTKRDEIQGLKTNIQEPIQNANPLSHETSNSINMYQSQINKKFKVAKKFNQIKVGDEHDNDATEKVSSNSSKSPKEYDTQQSDEYSDSAKEFDEKEFDNAITSRLKKNKKANKVDDKLLESFPSNLTDNSSSSLPSISEIMNKVNAKTSLLQPPIPNNVPASVLKSQQINTSSASSINDDQIYIENEKTSKINIENERTSIINEPNIGQRGVPFVFVNDPIPEFFVDKSKEPRTSNDSILVEDNDSDEEIEQGDLVRKRKINQNYKASKKAKINNTNITTKHNNESSHGGEQNNKALSEGSSLPSIEVSSVTINSIDESTQDLLNENSSVDGHNNNQQEDILNRSNCLITTIEESSNSNDSEFSELDDNTNLNIDRKRKAFDKKGKEPDTNYKNRTSLYVDKLKELRNNVDDFAAEDPNNLFEMYSQPPEKYFEEASTKISLNPLPSHIKDVNGCLNYLETWDQHFNHCEKVINNQQYKRIELIYSLSKLFFILLTLCSQEQQEESSKKTTNHWKGNNIKTRMYEKLGNKNKRGILMKWTACWRIHHILWVTNITPSELINVDLNATYFLTATNEEYNFLIKELIGNAEFPEFTNTKDKIADESDKLLFNKAIEYYEKENYIASYHSFFYISSYSNSNLSNDAKFWLAKHLEFGYGTSKNEKKVFEYYSQVYDNSKSIYREKARNRLMYCYYYGIGTDKDEKPTGINPKRNLGNSLKIHKLKNEFCEAYKILNERVFLKHCRLSYKLNEIYY</sequence>
<dbReference type="Proteomes" id="UP000789901">
    <property type="component" value="Unassembled WGS sequence"/>
</dbReference>
<feature type="region of interest" description="Disordered" evidence="1">
    <location>
        <begin position="252"/>
        <end position="289"/>
    </location>
</feature>
<comment type="caution">
    <text evidence="2">The sequence shown here is derived from an EMBL/GenBank/DDBJ whole genome shotgun (WGS) entry which is preliminary data.</text>
</comment>
<evidence type="ECO:0000313" key="2">
    <source>
        <dbReference type="EMBL" id="CAG8667918.1"/>
    </source>
</evidence>
<organism evidence="2 3">
    <name type="scientific">Gigaspora margarita</name>
    <dbReference type="NCBI Taxonomy" id="4874"/>
    <lineage>
        <taxon>Eukaryota</taxon>
        <taxon>Fungi</taxon>
        <taxon>Fungi incertae sedis</taxon>
        <taxon>Mucoromycota</taxon>
        <taxon>Glomeromycotina</taxon>
        <taxon>Glomeromycetes</taxon>
        <taxon>Diversisporales</taxon>
        <taxon>Gigasporaceae</taxon>
        <taxon>Gigaspora</taxon>
    </lineage>
</organism>
<evidence type="ECO:0000313" key="3">
    <source>
        <dbReference type="Proteomes" id="UP000789901"/>
    </source>
</evidence>
<protein>
    <submittedName>
        <fullName evidence="2">38129_t:CDS:1</fullName>
    </submittedName>
</protein>
<evidence type="ECO:0000256" key="1">
    <source>
        <dbReference type="SAM" id="MobiDB-lite"/>
    </source>
</evidence>
<dbReference type="EMBL" id="CAJVQB010005691">
    <property type="protein sequence ID" value="CAG8667918.1"/>
    <property type="molecule type" value="Genomic_DNA"/>
</dbReference>
<feature type="region of interest" description="Disordered" evidence="1">
    <location>
        <begin position="465"/>
        <end position="502"/>
    </location>
</feature>
<dbReference type="CDD" id="cd00067">
    <property type="entry name" value="GAL4"/>
    <property type="match status" value="1"/>
</dbReference>
<feature type="region of interest" description="Disordered" evidence="1">
    <location>
        <begin position="677"/>
        <end position="714"/>
    </location>
</feature>
<gene>
    <name evidence="2" type="ORF">GMARGA_LOCUS10254</name>
</gene>
<feature type="compositionally biased region" description="Basic and acidic residues" evidence="1">
    <location>
        <begin position="465"/>
        <end position="475"/>
    </location>
</feature>
<accession>A0ABN7USS7</accession>